<evidence type="ECO:0000313" key="2">
    <source>
        <dbReference type="Proteomes" id="UP000290057"/>
    </source>
</evidence>
<dbReference type="KEGG" id="efv:CHH26_11395"/>
<keyword evidence="2" id="KW-1185">Reference proteome</keyword>
<dbReference type="Proteomes" id="UP000290057">
    <property type="component" value="Chromosome"/>
</dbReference>
<proteinExistence type="predicted"/>
<reference evidence="1 2" key="1">
    <citation type="submission" date="2019-01" db="EMBL/GenBank/DDBJ databases">
        <title>Complete genome sequence of Erythrobacter flavus KJ5.</title>
        <authorList>
            <person name="Kanesaki Y."/>
            <person name="Brotosudarmo T."/>
            <person name="Moriuchi R."/>
            <person name="Awai K."/>
        </authorList>
    </citation>
    <scope>NUCLEOTIDE SEQUENCE [LARGE SCALE GENOMIC DNA]</scope>
    <source>
        <strain evidence="1 2">KJ5</strain>
    </source>
</reference>
<dbReference type="Gene3D" id="3.30.70.100">
    <property type="match status" value="1"/>
</dbReference>
<dbReference type="InterPro" id="IPR011008">
    <property type="entry name" value="Dimeric_a/b-barrel"/>
</dbReference>
<protein>
    <submittedName>
        <fullName evidence="1">Uncharacterized protein</fullName>
    </submittedName>
</protein>
<dbReference type="Pfam" id="PF07237">
    <property type="entry name" value="DUF1428"/>
    <property type="match status" value="1"/>
</dbReference>
<organism evidence="1 2">
    <name type="scientific">Qipengyuania flava</name>
    <dbReference type="NCBI Taxonomy" id="192812"/>
    <lineage>
        <taxon>Bacteria</taxon>
        <taxon>Pseudomonadati</taxon>
        <taxon>Pseudomonadota</taxon>
        <taxon>Alphaproteobacteria</taxon>
        <taxon>Sphingomonadales</taxon>
        <taxon>Erythrobacteraceae</taxon>
        <taxon>Qipengyuania</taxon>
    </lineage>
</organism>
<gene>
    <name evidence="1" type="ORF">EKJ_12440</name>
</gene>
<dbReference type="AlphaFoldDB" id="A0A222EXJ6"/>
<dbReference type="SUPFAM" id="SSF54909">
    <property type="entry name" value="Dimeric alpha+beta barrel"/>
    <property type="match status" value="1"/>
</dbReference>
<dbReference type="InterPro" id="IPR009874">
    <property type="entry name" value="DUF1428"/>
</dbReference>
<sequence length="121" mass="13392">MYIQGFVVPVLPGKKEAYLAVAKDAGEMFRRYGALEIVEAFEDDIKPGTHTDFRKAVQAEDGEHIVFSWVVWPDKATCEKAASQMEADGQMEMPAEMPFAGPRLIYGGFTPIYTLGRGETA</sequence>
<dbReference type="EMBL" id="AP019389">
    <property type="protein sequence ID" value="BBI20397.1"/>
    <property type="molecule type" value="Genomic_DNA"/>
</dbReference>
<accession>A0A222EXJ6</accession>
<name>A0A222EXJ6_9SPHN</name>
<dbReference type="PIRSF" id="PIRSF007028">
    <property type="entry name" value="UCP007028"/>
    <property type="match status" value="1"/>
</dbReference>
<evidence type="ECO:0000313" key="1">
    <source>
        <dbReference type="EMBL" id="BBI20397.1"/>
    </source>
</evidence>
<dbReference type="RefSeq" id="WP_094063427.1">
    <property type="nucleotide sequence ID" value="NZ_AP019389.1"/>
</dbReference>